<evidence type="ECO:0000313" key="3">
    <source>
        <dbReference type="EMBL" id="PHN06746.1"/>
    </source>
</evidence>
<comment type="caution">
    <text evidence="3">The sequence shown here is derived from an EMBL/GenBank/DDBJ whole genome shotgun (WGS) entry which is preliminary data.</text>
</comment>
<dbReference type="NCBIfam" id="NF005486">
    <property type="entry name" value="PRK07093.1"/>
    <property type="match status" value="1"/>
</dbReference>
<dbReference type="InterPro" id="IPR005801">
    <property type="entry name" value="ADC_synthase"/>
</dbReference>
<accession>A0A2D0NEE6</accession>
<dbReference type="PANTHER" id="PTHR11236">
    <property type="entry name" value="AMINOBENZOATE/ANTHRANILATE SYNTHASE"/>
    <property type="match status" value="1"/>
</dbReference>
<proteinExistence type="predicted"/>
<name>A0A2D0NEE6_FLAN2</name>
<dbReference type="OrthoDB" id="9803598at2"/>
<evidence type="ECO:0000313" key="4">
    <source>
        <dbReference type="Proteomes" id="UP000223913"/>
    </source>
</evidence>
<feature type="region of interest" description="Disordered" evidence="1">
    <location>
        <begin position="326"/>
        <end position="346"/>
    </location>
</feature>
<dbReference type="PRINTS" id="PR00095">
    <property type="entry name" value="ANTSNTHASEI"/>
</dbReference>
<sequence length="346" mass="39245">MQVLQKTDARSYMNHLGKNRCPFLFIIDFEQLKPIVIPLQDIDPDVLQYDFPDFRNRASAPGPTVEHIVFEAVPIPFTRYNQSYELVQQHLHRGDSFLLNLTFPTRLTTNLDLQQMFQITDAPYQLWWRGHFTCFSPETFVRIREGRIFSYPMKGTLDTAVPGGPDVLLNNPKEKAEHATIVDLIRNDLSQVARRVRVDRYRYLDRIRTSRGGIWQTSSEISGDLPEDYYQHIGELIFRLLPAGSISGAPKPKTVEVIRAAEGYERGYYTGVAGIFDGRDLDSAVLIRYVEEDPDGLVFKSGGGITTFSQAADEYHEMIRKVDLPLGGGSASGQRSKGTGRLQLEI</sequence>
<dbReference type="AlphaFoldDB" id="A0A2D0NEE6"/>
<dbReference type="Proteomes" id="UP000223913">
    <property type="component" value="Unassembled WGS sequence"/>
</dbReference>
<evidence type="ECO:0000256" key="1">
    <source>
        <dbReference type="SAM" id="MobiDB-lite"/>
    </source>
</evidence>
<dbReference type="Pfam" id="PF00425">
    <property type="entry name" value="Chorismate_bind"/>
    <property type="match status" value="1"/>
</dbReference>
<protein>
    <submittedName>
        <fullName evidence="3">Aminodeoxychorismate synthase component I</fullName>
    </submittedName>
</protein>
<evidence type="ECO:0000259" key="2">
    <source>
        <dbReference type="Pfam" id="PF00425"/>
    </source>
</evidence>
<dbReference type="PANTHER" id="PTHR11236:SF50">
    <property type="entry name" value="AMINODEOXYCHORISMATE SYNTHASE COMPONENT 1"/>
    <property type="match status" value="1"/>
</dbReference>
<keyword evidence="4" id="KW-1185">Reference proteome</keyword>
<dbReference type="EMBL" id="PDUD01000017">
    <property type="protein sequence ID" value="PHN06746.1"/>
    <property type="molecule type" value="Genomic_DNA"/>
</dbReference>
<organism evidence="3 4">
    <name type="scientific">Flavilitoribacter nigricans (strain ATCC 23147 / DSM 23189 / NBRC 102662 / NCIMB 1420 / SS-2)</name>
    <name type="common">Lewinella nigricans</name>
    <dbReference type="NCBI Taxonomy" id="1122177"/>
    <lineage>
        <taxon>Bacteria</taxon>
        <taxon>Pseudomonadati</taxon>
        <taxon>Bacteroidota</taxon>
        <taxon>Saprospiria</taxon>
        <taxon>Saprospirales</taxon>
        <taxon>Lewinellaceae</taxon>
        <taxon>Flavilitoribacter</taxon>
    </lineage>
</organism>
<reference evidence="3 4" key="1">
    <citation type="submission" date="2017-10" db="EMBL/GenBank/DDBJ databases">
        <title>The draft genome sequence of Lewinella nigricans NBRC 102662.</title>
        <authorList>
            <person name="Wang K."/>
        </authorList>
    </citation>
    <scope>NUCLEOTIDE SEQUENCE [LARGE SCALE GENOMIC DNA]</scope>
    <source>
        <strain evidence="3 4">NBRC 102662</strain>
    </source>
</reference>
<dbReference type="InterPro" id="IPR015890">
    <property type="entry name" value="Chorismate_C"/>
</dbReference>
<dbReference type="SUPFAM" id="SSF56322">
    <property type="entry name" value="ADC synthase"/>
    <property type="match status" value="1"/>
</dbReference>
<dbReference type="InterPro" id="IPR019999">
    <property type="entry name" value="Anth_synth_I-like"/>
</dbReference>
<feature type="domain" description="Chorismate-utilising enzyme C-terminal" evidence="2">
    <location>
        <begin position="78"/>
        <end position="321"/>
    </location>
</feature>
<dbReference type="GO" id="GO:0000162">
    <property type="term" value="P:L-tryptophan biosynthetic process"/>
    <property type="evidence" value="ECO:0007669"/>
    <property type="project" value="TreeGrafter"/>
</dbReference>
<gene>
    <name evidence="3" type="ORF">CRP01_10660</name>
</gene>
<dbReference type="RefSeq" id="WP_099150002.1">
    <property type="nucleotide sequence ID" value="NZ_PDUD01000017.1"/>
</dbReference>
<dbReference type="GO" id="GO:0046820">
    <property type="term" value="F:4-amino-4-deoxychorismate synthase activity"/>
    <property type="evidence" value="ECO:0007669"/>
    <property type="project" value="TreeGrafter"/>
</dbReference>
<dbReference type="Gene3D" id="3.60.120.10">
    <property type="entry name" value="Anthranilate synthase"/>
    <property type="match status" value="1"/>
</dbReference>